<gene>
    <name evidence="9" type="ORF">ABW99_07460</name>
</gene>
<protein>
    <submittedName>
        <fullName evidence="9">Porin</fullName>
    </submittedName>
</protein>
<proteinExistence type="inferred from homology"/>
<evidence type="ECO:0000256" key="4">
    <source>
        <dbReference type="ARBA" id="ARBA00022452"/>
    </source>
</evidence>
<dbReference type="AlphaFoldDB" id="A0A0G3ELZ1"/>
<dbReference type="Gene3D" id="1.20.1600.10">
    <property type="entry name" value="Outer membrane efflux proteins (OEP)"/>
    <property type="match status" value="1"/>
</dbReference>
<keyword evidence="6" id="KW-0472">Membrane</keyword>
<sequence length="456" mass="47850">MISTRRWGAALLGLCATFAYAQTDLLGAARAALAHDPVYAAAVAQSQADATKRRQGRAGYLPQISATAGLGYGDINQQTSGARFSGPGFGSNEGIGFDTSSAGASDANWALTIRENLYSSAKTATAQQMNAAADAGPVSLQLARQTLLLQVAQAYFDVLLAQDNLAALKAEHDTAVRAHAIAQARFEAGDAAITDASDAQARADLAGAQMIEAQTELDLKRAALRDLTGEPDTALQPLTDSAGLAAIQAGDFADWQKRALQTSPLIRLSNLGVSAAQAESTRYRADGGTTVDAFASYLGQRVNGAGYGGTGGMHSNSAVVGIMVTIPIYSGGMRSAKRDESLALLNKAEMDQDAARVRVARQIRQAYLGLRSAQVRVTALTQAVHSARLQLDANQTGFEAGDRPSIDVLNARSALSNTQRDLAAARYQVAMERLRLSAAAGELDDREMAQINALLH</sequence>
<dbReference type="OrthoDB" id="9813458at2"/>
<evidence type="ECO:0000256" key="7">
    <source>
        <dbReference type="ARBA" id="ARBA00023237"/>
    </source>
</evidence>
<comment type="subcellular location">
    <subcellularLocation>
        <location evidence="1">Cell outer membrane</location>
    </subcellularLocation>
</comment>
<dbReference type="EMBL" id="CP011568">
    <property type="protein sequence ID" value="AKJ68073.1"/>
    <property type="molecule type" value="Genomic_DNA"/>
</dbReference>
<evidence type="ECO:0000256" key="2">
    <source>
        <dbReference type="ARBA" id="ARBA00007613"/>
    </source>
</evidence>
<evidence type="ECO:0000256" key="3">
    <source>
        <dbReference type="ARBA" id="ARBA00022448"/>
    </source>
</evidence>
<dbReference type="InterPro" id="IPR051906">
    <property type="entry name" value="TolC-like"/>
</dbReference>
<evidence type="ECO:0000256" key="8">
    <source>
        <dbReference type="SAM" id="SignalP"/>
    </source>
</evidence>
<keyword evidence="8" id="KW-0732">Signal</keyword>
<accession>A0A0G3ELZ1</accession>
<dbReference type="GO" id="GO:0015288">
    <property type="term" value="F:porin activity"/>
    <property type="evidence" value="ECO:0007669"/>
    <property type="project" value="TreeGrafter"/>
</dbReference>
<evidence type="ECO:0000313" key="9">
    <source>
        <dbReference type="EMBL" id="AKJ68073.1"/>
    </source>
</evidence>
<dbReference type="InterPro" id="IPR003423">
    <property type="entry name" value="OMP_efflux"/>
</dbReference>
<dbReference type="InterPro" id="IPR010130">
    <property type="entry name" value="T1SS_OMP_TolC"/>
</dbReference>
<dbReference type="NCBIfam" id="TIGR01844">
    <property type="entry name" value="type_I_sec_TolC"/>
    <property type="match status" value="1"/>
</dbReference>
<dbReference type="PATRIC" id="fig|445709.3.peg.1593"/>
<keyword evidence="3" id="KW-0813">Transport</keyword>
<comment type="similarity">
    <text evidence="2">Belongs to the outer membrane factor (OMF) (TC 1.B.17) family.</text>
</comment>
<keyword evidence="10" id="KW-1185">Reference proteome</keyword>
<evidence type="ECO:0000256" key="1">
    <source>
        <dbReference type="ARBA" id="ARBA00004442"/>
    </source>
</evidence>
<name>A0A0G3ELZ1_9BURK</name>
<dbReference type="RefSeq" id="WP_047213893.1">
    <property type="nucleotide sequence ID" value="NZ_CP011568.3"/>
</dbReference>
<dbReference type="SUPFAM" id="SSF56954">
    <property type="entry name" value="Outer membrane efflux proteins (OEP)"/>
    <property type="match status" value="1"/>
</dbReference>
<dbReference type="KEGG" id="ptx:ABW99_07460"/>
<evidence type="ECO:0000256" key="6">
    <source>
        <dbReference type="ARBA" id="ARBA00023136"/>
    </source>
</evidence>
<keyword evidence="4" id="KW-1134">Transmembrane beta strand</keyword>
<dbReference type="PANTHER" id="PTHR30026">
    <property type="entry name" value="OUTER MEMBRANE PROTEIN TOLC"/>
    <property type="match status" value="1"/>
</dbReference>
<dbReference type="GO" id="GO:1990281">
    <property type="term" value="C:efflux pump complex"/>
    <property type="evidence" value="ECO:0007669"/>
    <property type="project" value="TreeGrafter"/>
</dbReference>
<feature type="chain" id="PRO_5002553597" evidence="8">
    <location>
        <begin position="22"/>
        <end position="456"/>
    </location>
</feature>
<dbReference type="Proteomes" id="UP000036700">
    <property type="component" value="Chromosome"/>
</dbReference>
<dbReference type="Pfam" id="PF02321">
    <property type="entry name" value="OEP"/>
    <property type="match status" value="2"/>
</dbReference>
<keyword evidence="7" id="KW-0998">Cell outer membrane</keyword>
<evidence type="ECO:0000256" key="5">
    <source>
        <dbReference type="ARBA" id="ARBA00022692"/>
    </source>
</evidence>
<dbReference type="STRING" id="445709.ABW99_07460"/>
<organism evidence="9 10">
    <name type="scientific">Pandoraea thiooxydans</name>
    <dbReference type="NCBI Taxonomy" id="445709"/>
    <lineage>
        <taxon>Bacteria</taxon>
        <taxon>Pseudomonadati</taxon>
        <taxon>Pseudomonadota</taxon>
        <taxon>Betaproteobacteria</taxon>
        <taxon>Burkholderiales</taxon>
        <taxon>Burkholderiaceae</taxon>
        <taxon>Pandoraea</taxon>
    </lineage>
</organism>
<dbReference type="GO" id="GO:0015562">
    <property type="term" value="F:efflux transmembrane transporter activity"/>
    <property type="evidence" value="ECO:0007669"/>
    <property type="project" value="InterPro"/>
</dbReference>
<dbReference type="GO" id="GO:0009279">
    <property type="term" value="C:cell outer membrane"/>
    <property type="evidence" value="ECO:0007669"/>
    <property type="project" value="UniProtKB-SubCell"/>
</dbReference>
<reference evidence="10" key="1">
    <citation type="submission" date="2015-06" db="EMBL/GenBank/DDBJ databases">
        <authorList>
            <person name="Lim Y.L."/>
            <person name="Ee R."/>
            <person name="Yong D."/>
            <person name="How K.Y."/>
            <person name="Yin W.F."/>
            <person name="Chan K.G."/>
        </authorList>
    </citation>
    <scope>NUCLEOTIDE SEQUENCE [LARGE SCALE GENOMIC DNA]</scope>
    <source>
        <strain evidence="10">DSM 25325</strain>
    </source>
</reference>
<keyword evidence="5" id="KW-0812">Transmembrane</keyword>
<dbReference type="PANTHER" id="PTHR30026:SF20">
    <property type="entry name" value="OUTER MEMBRANE PROTEIN TOLC"/>
    <property type="match status" value="1"/>
</dbReference>
<feature type="signal peptide" evidence="8">
    <location>
        <begin position="1"/>
        <end position="21"/>
    </location>
</feature>
<evidence type="ECO:0000313" key="10">
    <source>
        <dbReference type="Proteomes" id="UP000036700"/>
    </source>
</evidence>